<dbReference type="Gene3D" id="3.40.50.300">
    <property type="entry name" value="P-loop containing nucleotide triphosphate hydrolases"/>
    <property type="match status" value="2"/>
</dbReference>
<dbReference type="EMBL" id="LR134363">
    <property type="protein sequence ID" value="VEG73701.1"/>
    <property type="molecule type" value="Genomic_DNA"/>
</dbReference>
<protein>
    <submittedName>
        <fullName evidence="2">Predicted ATPase</fullName>
    </submittedName>
</protein>
<name>A0A448K9Q4_9ACTO</name>
<feature type="domain" description="ATPase AAA-type core" evidence="1">
    <location>
        <begin position="290"/>
        <end position="365"/>
    </location>
</feature>
<dbReference type="STRING" id="1278298.GCA_000428685_01503"/>
<dbReference type="KEGG" id="asla:NCTC11923_00310"/>
<keyword evidence="3" id="KW-1185">Reference proteome</keyword>
<dbReference type="Pfam" id="PF13304">
    <property type="entry name" value="AAA_21"/>
    <property type="match status" value="2"/>
</dbReference>
<dbReference type="GO" id="GO:0016887">
    <property type="term" value="F:ATP hydrolysis activity"/>
    <property type="evidence" value="ECO:0007669"/>
    <property type="project" value="InterPro"/>
</dbReference>
<dbReference type="AlphaFoldDB" id="A0A448K9Q4"/>
<dbReference type="InterPro" id="IPR003959">
    <property type="entry name" value="ATPase_AAA_core"/>
</dbReference>
<gene>
    <name evidence="2" type="ORF">NCTC11923_00310</name>
</gene>
<dbReference type="PANTHER" id="PTHR40396">
    <property type="entry name" value="ATPASE-LIKE PROTEIN"/>
    <property type="match status" value="1"/>
</dbReference>
<sequence>MLLDVTVSNFRCFADEAPLSFVAPSLRTQTPRPPQTWITSTYRAAAVLGANASGKSTILDALQVLGAAVATPGTLLYHPHAMASADRPTTYDVNFTADNTRYHYVVEALPWGIRSETLRSYPKGTSRLMFSREQSGPEATVTVKTGPSLKGPTAEVKRLLTSTDLMLAVAARYNHSTLRPIARSIRFGAGIVGVNRSEQGRDAWMQWVMSRMIEDPQHWPGIVRALTQMADLGITDVEVREREIPPELLARLRALLAADAEDAPSQIPEDALPTVMRSLVFTHAAQDGSAFELGVGSQSTGTMTWLATAAPAVAALARGDLLVVDELDASLHPALTAAVIEMFKSPELNTTGAQILFSTHDTTLLGNSPKKILDPGEVWFCEKRGASSELFSLDDFDSRPGNNEQKRYLAGRFGAIPDVDFSEVLASIDLSSALPREA</sequence>
<evidence type="ECO:0000313" key="2">
    <source>
        <dbReference type="EMBL" id="VEG73701.1"/>
    </source>
</evidence>
<dbReference type="CDD" id="cd00267">
    <property type="entry name" value="ABC_ATPase"/>
    <property type="match status" value="1"/>
</dbReference>
<dbReference type="SUPFAM" id="SSF52540">
    <property type="entry name" value="P-loop containing nucleoside triphosphate hydrolases"/>
    <property type="match status" value="1"/>
</dbReference>
<proteinExistence type="predicted"/>
<evidence type="ECO:0000259" key="1">
    <source>
        <dbReference type="Pfam" id="PF13304"/>
    </source>
</evidence>
<accession>A0A448K9Q4</accession>
<reference evidence="2 3" key="1">
    <citation type="submission" date="2018-12" db="EMBL/GenBank/DDBJ databases">
        <authorList>
            <consortium name="Pathogen Informatics"/>
        </authorList>
    </citation>
    <scope>NUCLEOTIDE SEQUENCE [LARGE SCALE GENOMIC DNA]</scope>
    <source>
        <strain evidence="2 3">NCTC11923</strain>
    </source>
</reference>
<organism evidence="2 3">
    <name type="scientific">Actinomyces slackii</name>
    <dbReference type="NCBI Taxonomy" id="52774"/>
    <lineage>
        <taxon>Bacteria</taxon>
        <taxon>Bacillati</taxon>
        <taxon>Actinomycetota</taxon>
        <taxon>Actinomycetes</taxon>
        <taxon>Actinomycetales</taxon>
        <taxon>Actinomycetaceae</taxon>
        <taxon>Actinomyces</taxon>
    </lineage>
</organism>
<dbReference type="RefSeq" id="WP_026426681.1">
    <property type="nucleotide sequence ID" value="NZ_CBCRWE010000055.1"/>
</dbReference>
<feature type="domain" description="ATPase AAA-type core" evidence="1">
    <location>
        <begin position="45"/>
        <end position="155"/>
    </location>
</feature>
<dbReference type="Proteomes" id="UP000276899">
    <property type="component" value="Chromosome"/>
</dbReference>
<dbReference type="InterPro" id="IPR027417">
    <property type="entry name" value="P-loop_NTPase"/>
</dbReference>
<evidence type="ECO:0000313" key="3">
    <source>
        <dbReference type="Proteomes" id="UP000276899"/>
    </source>
</evidence>
<dbReference type="GO" id="GO:0005524">
    <property type="term" value="F:ATP binding"/>
    <property type="evidence" value="ECO:0007669"/>
    <property type="project" value="InterPro"/>
</dbReference>
<dbReference type="PANTHER" id="PTHR40396:SF1">
    <property type="entry name" value="ATPASE AAA-TYPE CORE DOMAIN-CONTAINING PROTEIN"/>
    <property type="match status" value="1"/>
</dbReference>